<dbReference type="Gene3D" id="1.10.760.10">
    <property type="entry name" value="Cytochrome c-like domain"/>
    <property type="match status" value="2"/>
</dbReference>
<dbReference type="GO" id="GO:0046872">
    <property type="term" value="F:metal ion binding"/>
    <property type="evidence" value="ECO:0007669"/>
    <property type="project" value="UniProtKB-KW"/>
</dbReference>
<evidence type="ECO:0000256" key="7">
    <source>
        <dbReference type="SAM" id="SignalP"/>
    </source>
</evidence>
<organism evidence="9 10">
    <name type="scientific">Roseospira navarrensis</name>
    <dbReference type="NCBI Taxonomy" id="140058"/>
    <lineage>
        <taxon>Bacteria</taxon>
        <taxon>Pseudomonadati</taxon>
        <taxon>Pseudomonadota</taxon>
        <taxon>Alphaproteobacteria</taxon>
        <taxon>Rhodospirillales</taxon>
        <taxon>Rhodospirillaceae</taxon>
        <taxon>Roseospira</taxon>
    </lineage>
</organism>
<evidence type="ECO:0000259" key="8">
    <source>
        <dbReference type="PROSITE" id="PS51007"/>
    </source>
</evidence>
<dbReference type="Pfam" id="PF00034">
    <property type="entry name" value="Cytochrom_C"/>
    <property type="match status" value="2"/>
</dbReference>
<dbReference type="Proteomes" id="UP000434582">
    <property type="component" value="Unassembled WGS sequence"/>
</dbReference>
<keyword evidence="1" id="KW-0813">Transport</keyword>
<dbReference type="PANTHER" id="PTHR33751:SF9">
    <property type="entry name" value="CYTOCHROME C4"/>
    <property type="match status" value="1"/>
</dbReference>
<feature type="signal peptide" evidence="7">
    <location>
        <begin position="1"/>
        <end position="23"/>
    </location>
</feature>
<dbReference type="PROSITE" id="PS51007">
    <property type="entry name" value="CYTC"/>
    <property type="match status" value="1"/>
</dbReference>
<evidence type="ECO:0000313" key="9">
    <source>
        <dbReference type="EMBL" id="MQX37794.1"/>
    </source>
</evidence>
<dbReference type="InterPro" id="IPR050597">
    <property type="entry name" value="Cytochrome_c_Oxidase_Subunit"/>
</dbReference>
<dbReference type="AlphaFoldDB" id="A0A7X2D3V6"/>
<dbReference type="GO" id="GO:0009055">
    <property type="term" value="F:electron transfer activity"/>
    <property type="evidence" value="ECO:0007669"/>
    <property type="project" value="InterPro"/>
</dbReference>
<evidence type="ECO:0000256" key="6">
    <source>
        <dbReference type="PROSITE-ProRule" id="PRU00433"/>
    </source>
</evidence>
<evidence type="ECO:0000256" key="1">
    <source>
        <dbReference type="ARBA" id="ARBA00022448"/>
    </source>
</evidence>
<feature type="domain" description="Cytochrome c" evidence="8">
    <location>
        <begin position="48"/>
        <end position="237"/>
    </location>
</feature>
<gene>
    <name evidence="9" type="ORF">GHC57_14835</name>
</gene>
<evidence type="ECO:0000256" key="2">
    <source>
        <dbReference type="ARBA" id="ARBA00022617"/>
    </source>
</evidence>
<keyword evidence="10" id="KW-1185">Reference proteome</keyword>
<dbReference type="OrthoDB" id="9808603at2"/>
<proteinExistence type="predicted"/>
<evidence type="ECO:0000313" key="10">
    <source>
        <dbReference type="Proteomes" id="UP000434582"/>
    </source>
</evidence>
<dbReference type="InterPro" id="IPR009056">
    <property type="entry name" value="Cyt_c-like_dom"/>
</dbReference>
<evidence type="ECO:0000256" key="5">
    <source>
        <dbReference type="ARBA" id="ARBA00023004"/>
    </source>
</evidence>
<keyword evidence="7" id="KW-0732">Signal</keyword>
<dbReference type="PANTHER" id="PTHR33751">
    <property type="entry name" value="CBB3-TYPE CYTOCHROME C OXIDASE SUBUNIT FIXP"/>
    <property type="match status" value="1"/>
</dbReference>
<dbReference type="RefSeq" id="WP_153345636.1">
    <property type="nucleotide sequence ID" value="NZ_WIVE01000056.1"/>
</dbReference>
<keyword evidence="5 6" id="KW-0408">Iron</keyword>
<keyword evidence="4" id="KW-0249">Electron transport</keyword>
<feature type="chain" id="PRO_5031229728" evidence="7">
    <location>
        <begin position="24"/>
        <end position="237"/>
    </location>
</feature>
<comment type="caution">
    <text evidence="9">The sequence shown here is derived from an EMBL/GenBank/DDBJ whole genome shotgun (WGS) entry which is preliminary data.</text>
</comment>
<dbReference type="EMBL" id="WIVE01000056">
    <property type="protein sequence ID" value="MQX37794.1"/>
    <property type="molecule type" value="Genomic_DNA"/>
</dbReference>
<dbReference type="InterPro" id="IPR036909">
    <property type="entry name" value="Cyt_c-like_dom_sf"/>
</dbReference>
<name>A0A7X2D3V6_9PROT</name>
<reference evidence="9 10" key="1">
    <citation type="submission" date="2019-10" db="EMBL/GenBank/DDBJ databases">
        <title>Draft whole-genome sequence of the purple nonsulfur photosynthetic bacterium Roseospira navarrensis DSM 15114.</title>
        <authorList>
            <person name="Kyndt J.A."/>
            <person name="Meyer T.E."/>
        </authorList>
    </citation>
    <scope>NUCLEOTIDE SEQUENCE [LARGE SCALE GENOMIC DNA]</scope>
    <source>
        <strain evidence="9 10">DSM 15114</strain>
    </source>
</reference>
<dbReference type="SUPFAM" id="SSF46626">
    <property type="entry name" value="Cytochrome c"/>
    <property type="match status" value="2"/>
</dbReference>
<accession>A0A7X2D3V6</accession>
<dbReference type="GO" id="GO:0020037">
    <property type="term" value="F:heme binding"/>
    <property type="evidence" value="ECO:0007669"/>
    <property type="project" value="InterPro"/>
</dbReference>
<evidence type="ECO:0000256" key="3">
    <source>
        <dbReference type="ARBA" id="ARBA00022723"/>
    </source>
</evidence>
<keyword evidence="3 6" id="KW-0479">Metal-binding</keyword>
<keyword evidence="2 6" id="KW-0349">Heme</keyword>
<sequence>MTTRILKTVTLAGALILGGAATASEPPTAAPALTPADLMTLMKTMPAGDAARGADLHDTYWCASCHGTDGVAWSENYPSVAGQARVYVYKTLLDYRDGRRVEGDGRWESMAATVRALDDQDLADLAAYYAGAVLPAPDAGTAQASAEAAPAVMTLVRHGDPSRLMTACASCHGVSGTGGKPEVPRLAGLERAYLERTLRLFHGGVRASDTDKNMRFFADRLSDDEIAALAAYYAGLE</sequence>
<evidence type="ECO:0000256" key="4">
    <source>
        <dbReference type="ARBA" id="ARBA00022982"/>
    </source>
</evidence>
<protein>
    <submittedName>
        <fullName evidence="9">C-type cytochrome</fullName>
    </submittedName>
</protein>